<dbReference type="EMBL" id="JAAGMN010005995">
    <property type="protein sequence ID" value="NEE16114.1"/>
    <property type="molecule type" value="Genomic_DNA"/>
</dbReference>
<sequence>MTAPPDDCLVRNEWICGAYLSSRREILVDAVLQHLQLTAASVAVALLLAVPLALAAR</sequence>
<name>A0A6G3XEK9_9ACTN</name>
<keyword evidence="1" id="KW-0472">Membrane</keyword>
<keyword evidence="1" id="KW-1133">Transmembrane helix</keyword>
<organism evidence="2">
    <name type="scientific">Streptomyces sp. SID7499</name>
    <dbReference type="NCBI Taxonomy" id="2706086"/>
    <lineage>
        <taxon>Bacteria</taxon>
        <taxon>Bacillati</taxon>
        <taxon>Actinomycetota</taxon>
        <taxon>Actinomycetes</taxon>
        <taxon>Kitasatosporales</taxon>
        <taxon>Streptomycetaceae</taxon>
        <taxon>Streptomyces</taxon>
    </lineage>
</organism>
<protein>
    <submittedName>
        <fullName evidence="2">ABC transporter permease</fullName>
    </submittedName>
</protein>
<dbReference type="AlphaFoldDB" id="A0A6G3XEK9"/>
<feature type="non-terminal residue" evidence="2">
    <location>
        <position position="57"/>
    </location>
</feature>
<feature type="transmembrane region" description="Helical" evidence="1">
    <location>
        <begin position="37"/>
        <end position="56"/>
    </location>
</feature>
<gene>
    <name evidence="2" type="ORF">G3M58_57805</name>
</gene>
<reference evidence="2" key="1">
    <citation type="submission" date="2020-01" db="EMBL/GenBank/DDBJ databases">
        <title>Insect and environment-associated Actinomycetes.</title>
        <authorList>
            <person name="Currrie C."/>
            <person name="Chevrette M."/>
            <person name="Carlson C."/>
            <person name="Stubbendieck R."/>
            <person name="Wendt-Pienkowski E."/>
        </authorList>
    </citation>
    <scope>NUCLEOTIDE SEQUENCE</scope>
    <source>
        <strain evidence="2">SID7499</strain>
    </source>
</reference>
<accession>A0A6G3XEK9</accession>
<keyword evidence="1" id="KW-0812">Transmembrane</keyword>
<comment type="caution">
    <text evidence="2">The sequence shown here is derived from an EMBL/GenBank/DDBJ whole genome shotgun (WGS) entry which is preliminary data.</text>
</comment>
<evidence type="ECO:0000313" key="2">
    <source>
        <dbReference type="EMBL" id="NEE16114.1"/>
    </source>
</evidence>
<evidence type="ECO:0000256" key="1">
    <source>
        <dbReference type="SAM" id="Phobius"/>
    </source>
</evidence>
<proteinExistence type="predicted"/>